<dbReference type="EMBL" id="JAOTJD010000043">
    <property type="protein sequence ID" value="MFD3265933.1"/>
    <property type="molecule type" value="Genomic_DNA"/>
</dbReference>
<evidence type="ECO:0000259" key="1">
    <source>
        <dbReference type="PROSITE" id="PS51819"/>
    </source>
</evidence>
<dbReference type="InterPro" id="IPR029068">
    <property type="entry name" value="Glyas_Bleomycin-R_OHBP_Dase"/>
</dbReference>
<sequence>MGQAVFSPTVVYRDPKAALDWLAKAFGFEVSLLLTDAEGNVAHAEMSFHDCPIGVAGEWAGPQLGGARMRSPASLEGQGTQFIWVVLESGLDQHCETARAAGARITEEPADQFYGARSYRAMDPEGHVWSFRQDLEKVPTAQMEAATGLTFKVGG</sequence>
<keyword evidence="3" id="KW-1185">Reference proteome</keyword>
<dbReference type="Pfam" id="PF00903">
    <property type="entry name" value="Glyoxalase"/>
    <property type="match status" value="1"/>
</dbReference>
<dbReference type="Gene3D" id="3.30.720.110">
    <property type="match status" value="1"/>
</dbReference>
<dbReference type="InterPro" id="IPR037523">
    <property type="entry name" value="VOC_core"/>
</dbReference>
<dbReference type="Proteomes" id="UP001598130">
    <property type="component" value="Unassembled WGS sequence"/>
</dbReference>
<feature type="domain" description="VOC" evidence="1">
    <location>
        <begin position="1"/>
        <end position="134"/>
    </location>
</feature>
<protein>
    <submittedName>
        <fullName evidence="2">VOC family protein</fullName>
    </submittedName>
</protein>
<dbReference type="RefSeq" id="WP_377371285.1">
    <property type="nucleotide sequence ID" value="NZ_JAOTJD010000043.1"/>
</dbReference>
<evidence type="ECO:0000313" key="3">
    <source>
        <dbReference type="Proteomes" id="UP001598130"/>
    </source>
</evidence>
<dbReference type="PROSITE" id="PS51819">
    <property type="entry name" value="VOC"/>
    <property type="match status" value="1"/>
</dbReference>
<organism evidence="2 3">
    <name type="scientific">Phenylobacterium ferrooxidans</name>
    <dbReference type="NCBI Taxonomy" id="2982689"/>
    <lineage>
        <taxon>Bacteria</taxon>
        <taxon>Pseudomonadati</taxon>
        <taxon>Pseudomonadota</taxon>
        <taxon>Alphaproteobacteria</taxon>
        <taxon>Caulobacterales</taxon>
        <taxon>Caulobacteraceae</taxon>
        <taxon>Phenylobacterium</taxon>
    </lineage>
</organism>
<comment type="caution">
    <text evidence="2">The sequence shown here is derived from an EMBL/GenBank/DDBJ whole genome shotgun (WGS) entry which is preliminary data.</text>
</comment>
<reference evidence="2 3" key="1">
    <citation type="submission" date="2022-09" db="EMBL/GenBank/DDBJ databases">
        <title>New species of Phenylobacterium.</title>
        <authorList>
            <person name="Mieszkin S."/>
        </authorList>
    </citation>
    <scope>NUCLEOTIDE SEQUENCE [LARGE SCALE GENOMIC DNA]</scope>
    <source>
        <strain evidence="2 3">HK31-G</strain>
    </source>
</reference>
<gene>
    <name evidence="2" type="ORF">OCL97_18405</name>
</gene>
<proteinExistence type="predicted"/>
<accession>A0ABW6CYE7</accession>
<dbReference type="InterPro" id="IPR004360">
    <property type="entry name" value="Glyas_Fos-R_dOase_dom"/>
</dbReference>
<evidence type="ECO:0000313" key="2">
    <source>
        <dbReference type="EMBL" id="MFD3265933.1"/>
    </source>
</evidence>
<dbReference type="SUPFAM" id="SSF54593">
    <property type="entry name" value="Glyoxalase/Bleomycin resistance protein/Dihydroxybiphenyl dioxygenase"/>
    <property type="match status" value="1"/>
</dbReference>
<name>A0ABW6CYE7_9CAUL</name>
<dbReference type="Gene3D" id="3.30.720.120">
    <property type="match status" value="1"/>
</dbReference>